<organism evidence="1 2">
    <name type="scientific">Dreissena polymorpha</name>
    <name type="common">Zebra mussel</name>
    <name type="synonym">Mytilus polymorpha</name>
    <dbReference type="NCBI Taxonomy" id="45954"/>
    <lineage>
        <taxon>Eukaryota</taxon>
        <taxon>Metazoa</taxon>
        <taxon>Spiralia</taxon>
        <taxon>Lophotrochozoa</taxon>
        <taxon>Mollusca</taxon>
        <taxon>Bivalvia</taxon>
        <taxon>Autobranchia</taxon>
        <taxon>Heteroconchia</taxon>
        <taxon>Euheterodonta</taxon>
        <taxon>Imparidentia</taxon>
        <taxon>Neoheterodontei</taxon>
        <taxon>Myida</taxon>
        <taxon>Dreissenoidea</taxon>
        <taxon>Dreissenidae</taxon>
        <taxon>Dreissena</taxon>
    </lineage>
</organism>
<accession>A0A9D4EGM9</accession>
<evidence type="ECO:0000313" key="2">
    <source>
        <dbReference type="Proteomes" id="UP000828390"/>
    </source>
</evidence>
<sequence>MCVLFNDQILIADCYNHQVKLLNPQYQVLGHCDFNHYPNGICQITPNEVAIAVDEIQGHGVQFVTVDDWQLFNPFHDSHLANISLSSYHKT</sequence>
<comment type="caution">
    <text evidence="1">The sequence shown here is derived from an EMBL/GenBank/DDBJ whole genome shotgun (WGS) entry which is preliminary data.</text>
</comment>
<proteinExistence type="predicted"/>
<gene>
    <name evidence="1" type="ORF">DPMN_157188</name>
</gene>
<reference evidence="1" key="1">
    <citation type="journal article" date="2019" name="bioRxiv">
        <title>The Genome of the Zebra Mussel, Dreissena polymorpha: A Resource for Invasive Species Research.</title>
        <authorList>
            <person name="McCartney M.A."/>
            <person name="Auch B."/>
            <person name="Kono T."/>
            <person name="Mallez S."/>
            <person name="Zhang Y."/>
            <person name="Obille A."/>
            <person name="Becker A."/>
            <person name="Abrahante J.E."/>
            <person name="Garbe J."/>
            <person name="Badalamenti J.P."/>
            <person name="Herman A."/>
            <person name="Mangelson H."/>
            <person name="Liachko I."/>
            <person name="Sullivan S."/>
            <person name="Sone E.D."/>
            <person name="Koren S."/>
            <person name="Silverstein K.A.T."/>
            <person name="Beckman K.B."/>
            <person name="Gohl D.M."/>
        </authorList>
    </citation>
    <scope>NUCLEOTIDE SEQUENCE</scope>
    <source>
        <strain evidence="1">Duluth1</strain>
        <tissue evidence="1">Whole animal</tissue>
    </source>
</reference>
<keyword evidence="2" id="KW-1185">Reference proteome</keyword>
<name>A0A9D4EGM9_DREPO</name>
<reference evidence="1" key="2">
    <citation type="submission" date="2020-11" db="EMBL/GenBank/DDBJ databases">
        <authorList>
            <person name="McCartney M.A."/>
            <person name="Auch B."/>
            <person name="Kono T."/>
            <person name="Mallez S."/>
            <person name="Becker A."/>
            <person name="Gohl D.M."/>
            <person name="Silverstein K.A.T."/>
            <person name="Koren S."/>
            <person name="Bechman K.B."/>
            <person name="Herman A."/>
            <person name="Abrahante J.E."/>
            <person name="Garbe J."/>
        </authorList>
    </citation>
    <scope>NUCLEOTIDE SEQUENCE</scope>
    <source>
        <strain evidence="1">Duluth1</strain>
        <tissue evidence="1">Whole animal</tissue>
    </source>
</reference>
<dbReference type="EMBL" id="JAIWYP010000008">
    <property type="protein sequence ID" value="KAH3779386.1"/>
    <property type="molecule type" value="Genomic_DNA"/>
</dbReference>
<protein>
    <submittedName>
        <fullName evidence="1">Uncharacterized protein</fullName>
    </submittedName>
</protein>
<evidence type="ECO:0000313" key="1">
    <source>
        <dbReference type="EMBL" id="KAH3779386.1"/>
    </source>
</evidence>
<dbReference type="Proteomes" id="UP000828390">
    <property type="component" value="Unassembled WGS sequence"/>
</dbReference>
<dbReference type="AlphaFoldDB" id="A0A9D4EGM9"/>